<keyword evidence="4 9" id="KW-0812">Transmembrane</keyword>
<dbReference type="UniPathway" id="UPA00665"/>
<evidence type="ECO:0000256" key="10">
    <source>
        <dbReference type="RuleBase" id="RU000594"/>
    </source>
</evidence>
<dbReference type="HAMAP" id="MF_00161">
    <property type="entry name" value="LspA"/>
    <property type="match status" value="1"/>
</dbReference>
<dbReference type="GO" id="GO:0004190">
    <property type="term" value="F:aspartic-type endopeptidase activity"/>
    <property type="evidence" value="ECO:0007669"/>
    <property type="project" value="UniProtKB-UniRule"/>
</dbReference>
<name>A0A7C5DC69_9CHLB</name>
<evidence type="ECO:0000256" key="11">
    <source>
        <dbReference type="RuleBase" id="RU004181"/>
    </source>
</evidence>
<keyword evidence="8 9" id="KW-0472">Membrane</keyword>
<comment type="function">
    <text evidence="9 10">This protein specifically catalyzes the removal of signal peptides from prolipoproteins.</text>
</comment>
<evidence type="ECO:0000313" key="12">
    <source>
        <dbReference type="EMBL" id="HHE07965.1"/>
    </source>
</evidence>
<keyword evidence="3 9" id="KW-0645">Protease</keyword>
<dbReference type="PANTHER" id="PTHR33695:SF1">
    <property type="entry name" value="LIPOPROTEIN SIGNAL PEPTIDASE"/>
    <property type="match status" value="1"/>
</dbReference>
<gene>
    <name evidence="9 12" type="primary">lspA</name>
    <name evidence="12" type="ORF">ENL01_03595</name>
</gene>
<keyword evidence="6 9" id="KW-0378">Hydrolase</keyword>
<dbReference type="NCBIfam" id="NF011368">
    <property type="entry name" value="PRK14787.1"/>
    <property type="match status" value="1"/>
</dbReference>
<dbReference type="GO" id="GO:0006508">
    <property type="term" value="P:proteolysis"/>
    <property type="evidence" value="ECO:0007669"/>
    <property type="project" value="UniProtKB-KW"/>
</dbReference>
<evidence type="ECO:0000256" key="5">
    <source>
        <dbReference type="ARBA" id="ARBA00022750"/>
    </source>
</evidence>
<feature type="active site" evidence="9">
    <location>
        <position position="139"/>
    </location>
</feature>
<dbReference type="InterPro" id="IPR001872">
    <property type="entry name" value="Peptidase_A8"/>
</dbReference>
<accession>A0A7C5DC69</accession>
<organism evidence="12">
    <name type="scientific">Chlorobaculum parvum</name>
    <dbReference type="NCBI Taxonomy" id="274539"/>
    <lineage>
        <taxon>Bacteria</taxon>
        <taxon>Pseudomonadati</taxon>
        <taxon>Chlorobiota</taxon>
        <taxon>Chlorobiia</taxon>
        <taxon>Chlorobiales</taxon>
        <taxon>Chlorobiaceae</taxon>
        <taxon>Chlorobaculum</taxon>
    </lineage>
</organism>
<comment type="caution">
    <text evidence="9">Lacks conserved residue(s) required for the propagation of feature annotation.</text>
</comment>
<dbReference type="EC" id="3.4.23.36" evidence="9"/>
<keyword evidence="2 9" id="KW-1003">Cell membrane</keyword>
<comment type="caution">
    <text evidence="12">The sequence shown here is derived from an EMBL/GenBank/DDBJ whole genome shotgun (WGS) entry which is preliminary data.</text>
</comment>
<comment type="subcellular location">
    <subcellularLocation>
        <location evidence="9">Cell membrane</location>
        <topology evidence="9">Multi-pass membrane protein</topology>
    </subcellularLocation>
</comment>
<dbReference type="PROSITE" id="PS00855">
    <property type="entry name" value="SPASE_II"/>
    <property type="match status" value="1"/>
</dbReference>
<keyword evidence="7 9" id="KW-1133">Transmembrane helix</keyword>
<dbReference type="PANTHER" id="PTHR33695">
    <property type="entry name" value="LIPOPROTEIN SIGNAL PEPTIDASE"/>
    <property type="match status" value="1"/>
</dbReference>
<comment type="catalytic activity">
    <reaction evidence="9 10">
        <text>Release of signal peptides from bacterial membrane prolipoproteins. Hydrolyzes -Xaa-Yaa-Zaa-|-(S,diacylglyceryl)Cys-, in which Xaa is hydrophobic (preferably Leu), and Yaa (Ala or Ser) and Zaa (Gly or Ala) have small, neutral side chains.</text>
        <dbReference type="EC" id="3.4.23.36"/>
    </reaction>
</comment>
<comment type="pathway">
    <text evidence="9">Protein modification; lipoprotein biosynthesis (signal peptide cleavage).</text>
</comment>
<sequence length="162" mass="18347">MALFFLLAVVFALLDRLTKLLAIHFLRGNPDGIVIIHDWLKFTYAENKGIAFGVKLLPPWGLLLLTLAISSGVVWYVWKSQNRSLLFLTAFALILGGGVGNLIDRVMLGHVVDFIYFDLYQGMLFGHYVWLWPIFNIADSCITIGALMLALFSDKIFNPQRR</sequence>
<dbReference type="Pfam" id="PF01252">
    <property type="entry name" value="Peptidase_A8"/>
    <property type="match status" value="1"/>
</dbReference>
<evidence type="ECO:0000256" key="3">
    <source>
        <dbReference type="ARBA" id="ARBA00022670"/>
    </source>
</evidence>
<dbReference type="PRINTS" id="PR00781">
    <property type="entry name" value="LIPOSIGPTASE"/>
</dbReference>
<evidence type="ECO:0000256" key="1">
    <source>
        <dbReference type="ARBA" id="ARBA00006139"/>
    </source>
</evidence>
<feature type="transmembrane region" description="Helical" evidence="9">
    <location>
        <begin position="60"/>
        <end position="78"/>
    </location>
</feature>
<reference evidence="12" key="1">
    <citation type="journal article" date="2020" name="mSystems">
        <title>Genome- and Community-Level Interaction Insights into Carbon Utilization and Element Cycling Functions of Hydrothermarchaeota in Hydrothermal Sediment.</title>
        <authorList>
            <person name="Zhou Z."/>
            <person name="Liu Y."/>
            <person name="Xu W."/>
            <person name="Pan J."/>
            <person name="Luo Z.H."/>
            <person name="Li M."/>
        </authorList>
    </citation>
    <scope>NUCLEOTIDE SEQUENCE [LARGE SCALE GENOMIC DNA]</scope>
    <source>
        <strain evidence="12">HyVt-628</strain>
    </source>
</reference>
<feature type="active site" evidence="9">
    <location>
        <position position="113"/>
    </location>
</feature>
<keyword evidence="5 9" id="KW-0064">Aspartyl protease</keyword>
<evidence type="ECO:0000256" key="7">
    <source>
        <dbReference type="ARBA" id="ARBA00022989"/>
    </source>
</evidence>
<evidence type="ECO:0000256" key="6">
    <source>
        <dbReference type="ARBA" id="ARBA00022801"/>
    </source>
</evidence>
<dbReference type="GO" id="GO:0005886">
    <property type="term" value="C:plasma membrane"/>
    <property type="evidence" value="ECO:0007669"/>
    <property type="project" value="UniProtKB-SubCell"/>
</dbReference>
<dbReference type="EMBL" id="DRSK01000201">
    <property type="protein sequence ID" value="HHE07965.1"/>
    <property type="molecule type" value="Genomic_DNA"/>
</dbReference>
<evidence type="ECO:0000256" key="8">
    <source>
        <dbReference type="ARBA" id="ARBA00023136"/>
    </source>
</evidence>
<dbReference type="AlphaFoldDB" id="A0A7C5DC69"/>
<comment type="similarity">
    <text evidence="1 9 11">Belongs to the peptidase A8 family.</text>
</comment>
<proteinExistence type="inferred from homology"/>
<evidence type="ECO:0000256" key="9">
    <source>
        <dbReference type="HAMAP-Rule" id="MF_00161"/>
    </source>
</evidence>
<feature type="transmembrane region" description="Helical" evidence="9">
    <location>
        <begin position="130"/>
        <end position="152"/>
    </location>
</feature>
<dbReference type="NCBIfam" id="TIGR00077">
    <property type="entry name" value="lspA"/>
    <property type="match status" value="1"/>
</dbReference>
<protein>
    <recommendedName>
        <fullName evidence="9">Lipoprotein signal peptidase</fullName>
        <ecNumber evidence="9">3.4.23.36</ecNumber>
    </recommendedName>
    <alternativeName>
        <fullName evidence="9">Prolipoprotein signal peptidase</fullName>
    </alternativeName>
    <alternativeName>
        <fullName evidence="9">Signal peptidase II</fullName>
        <shortName evidence="9">SPase II</shortName>
    </alternativeName>
</protein>
<evidence type="ECO:0000256" key="2">
    <source>
        <dbReference type="ARBA" id="ARBA00022475"/>
    </source>
</evidence>
<evidence type="ECO:0000256" key="4">
    <source>
        <dbReference type="ARBA" id="ARBA00022692"/>
    </source>
</evidence>
<dbReference type="Proteomes" id="UP000886059">
    <property type="component" value="Unassembled WGS sequence"/>
</dbReference>
<feature type="transmembrane region" description="Helical" evidence="9">
    <location>
        <begin position="85"/>
        <end position="103"/>
    </location>
</feature>